<organism evidence="17 18">
    <name type="scientific">Acacia crassicarpa</name>
    <name type="common">northern wattle</name>
    <dbReference type="NCBI Taxonomy" id="499986"/>
    <lineage>
        <taxon>Eukaryota</taxon>
        <taxon>Viridiplantae</taxon>
        <taxon>Streptophyta</taxon>
        <taxon>Embryophyta</taxon>
        <taxon>Tracheophyta</taxon>
        <taxon>Spermatophyta</taxon>
        <taxon>Magnoliopsida</taxon>
        <taxon>eudicotyledons</taxon>
        <taxon>Gunneridae</taxon>
        <taxon>Pentapetalae</taxon>
        <taxon>rosids</taxon>
        <taxon>fabids</taxon>
        <taxon>Fabales</taxon>
        <taxon>Fabaceae</taxon>
        <taxon>Caesalpinioideae</taxon>
        <taxon>mimosoid clade</taxon>
        <taxon>Acacieae</taxon>
        <taxon>Acacia</taxon>
    </lineage>
</organism>
<dbReference type="InterPro" id="IPR017214">
    <property type="entry name" value="UCP037471"/>
</dbReference>
<comment type="cofactor">
    <cofactor evidence="11">
        <name>heme b</name>
        <dbReference type="ChEBI" id="CHEBI:60344"/>
    </cofactor>
    <text evidence="11">Binds 2 heme b groups non-covalently.</text>
</comment>
<evidence type="ECO:0000256" key="14">
    <source>
        <dbReference type="SAM" id="SignalP"/>
    </source>
</evidence>
<evidence type="ECO:0000259" key="16">
    <source>
        <dbReference type="PROSITE" id="PS50939"/>
    </source>
</evidence>
<dbReference type="PANTHER" id="PTHR23130:SF167">
    <property type="entry name" value="CYTOCHROME B561 AND DOMON DOMAIN-CONTAINING PROTEIN"/>
    <property type="match status" value="1"/>
</dbReference>
<feature type="transmembrane region" description="Helical" evidence="13">
    <location>
        <begin position="252"/>
        <end position="272"/>
    </location>
</feature>
<dbReference type="PROSITE" id="PS50836">
    <property type="entry name" value="DOMON"/>
    <property type="match status" value="1"/>
</dbReference>
<dbReference type="InterPro" id="IPR006593">
    <property type="entry name" value="Cyt_b561/ferric_Rdtase_TM"/>
</dbReference>
<dbReference type="InterPro" id="IPR005018">
    <property type="entry name" value="DOMON_domain"/>
</dbReference>
<comment type="function">
    <text evidence="10">May act as a catecholamine-responsive trans-membrane electron transporter.</text>
</comment>
<evidence type="ECO:0000313" key="17">
    <source>
        <dbReference type="EMBL" id="KAK4270963.1"/>
    </source>
</evidence>
<keyword evidence="2 11" id="KW-0813">Transport</keyword>
<evidence type="ECO:0000256" key="8">
    <source>
        <dbReference type="ARBA" id="ARBA00022989"/>
    </source>
</evidence>
<feature type="signal peptide" evidence="14">
    <location>
        <begin position="1"/>
        <end position="27"/>
    </location>
</feature>
<gene>
    <name evidence="17" type="ORF">QN277_019726</name>
</gene>
<feature type="binding site" description="axial binding residue" evidence="12">
    <location>
        <position position="221"/>
    </location>
    <ligand>
        <name>heme b</name>
        <dbReference type="ChEBI" id="CHEBI:60344"/>
        <label>1</label>
    </ligand>
    <ligandPart>
        <name>Fe</name>
        <dbReference type="ChEBI" id="CHEBI:18248"/>
    </ligandPart>
</feature>
<evidence type="ECO:0000259" key="15">
    <source>
        <dbReference type="PROSITE" id="PS50836"/>
    </source>
</evidence>
<dbReference type="GO" id="GO:0046872">
    <property type="term" value="F:metal ion binding"/>
    <property type="evidence" value="ECO:0007669"/>
    <property type="project" value="UniProtKB-KW"/>
</dbReference>
<dbReference type="PIRSF" id="PIRSF037471">
    <property type="entry name" value="UCP037471"/>
    <property type="match status" value="1"/>
</dbReference>
<dbReference type="CDD" id="cd09629">
    <property type="entry name" value="DOMON_CIL1_like"/>
    <property type="match status" value="1"/>
</dbReference>
<dbReference type="GO" id="GO:0016020">
    <property type="term" value="C:membrane"/>
    <property type="evidence" value="ECO:0007669"/>
    <property type="project" value="UniProtKB-SubCell"/>
</dbReference>
<accession>A0AAE1JJY1</accession>
<dbReference type="SMART" id="SM00665">
    <property type="entry name" value="B561"/>
    <property type="match status" value="1"/>
</dbReference>
<evidence type="ECO:0000256" key="13">
    <source>
        <dbReference type="SAM" id="Phobius"/>
    </source>
</evidence>
<dbReference type="EMBL" id="JAWXYG010000005">
    <property type="protein sequence ID" value="KAK4270963.1"/>
    <property type="molecule type" value="Genomic_DNA"/>
</dbReference>
<evidence type="ECO:0000256" key="3">
    <source>
        <dbReference type="ARBA" id="ARBA00022617"/>
    </source>
</evidence>
<dbReference type="CDD" id="cd08760">
    <property type="entry name" value="Cyt_b561_FRRS1_like"/>
    <property type="match status" value="1"/>
</dbReference>
<dbReference type="PROSITE" id="PS50939">
    <property type="entry name" value="CYTOCHROME_B561"/>
    <property type="match status" value="1"/>
</dbReference>
<dbReference type="AlphaFoldDB" id="A0AAE1JJY1"/>
<keyword evidence="8 13" id="KW-1133">Transmembrane helix</keyword>
<keyword evidence="7 11" id="KW-0249">Electron transport</keyword>
<dbReference type="FunFam" id="1.20.120.1770:FF:000007">
    <property type="entry name" value="Cytochrome b561 and DOMON domain-containing protein"/>
    <property type="match status" value="1"/>
</dbReference>
<proteinExistence type="predicted"/>
<keyword evidence="5 12" id="KW-0479">Metal-binding</keyword>
<evidence type="ECO:0000256" key="4">
    <source>
        <dbReference type="ARBA" id="ARBA00022692"/>
    </source>
</evidence>
<evidence type="ECO:0000256" key="6">
    <source>
        <dbReference type="ARBA" id="ARBA00022729"/>
    </source>
</evidence>
<dbReference type="Proteomes" id="UP001293593">
    <property type="component" value="Unassembled WGS sequence"/>
</dbReference>
<evidence type="ECO:0000256" key="10">
    <source>
        <dbReference type="ARBA" id="ARBA00053871"/>
    </source>
</evidence>
<feature type="transmembrane region" description="Helical" evidence="13">
    <location>
        <begin position="292"/>
        <end position="310"/>
    </location>
</feature>
<evidence type="ECO:0000256" key="5">
    <source>
        <dbReference type="ARBA" id="ARBA00022723"/>
    </source>
</evidence>
<feature type="domain" description="DOMON" evidence="15">
    <location>
        <begin position="52"/>
        <end position="175"/>
    </location>
</feature>
<evidence type="ECO:0000256" key="11">
    <source>
        <dbReference type="PIRNR" id="PIRNR037471"/>
    </source>
</evidence>
<keyword evidence="18" id="KW-1185">Reference proteome</keyword>
<protein>
    <recommendedName>
        <fullName evidence="11">Cytochrome b561 and DOMON domain-containing protein</fullName>
    </recommendedName>
</protein>
<evidence type="ECO:0000256" key="1">
    <source>
        <dbReference type="ARBA" id="ARBA00004141"/>
    </source>
</evidence>
<dbReference type="InterPro" id="IPR045265">
    <property type="entry name" value="AIR12_DOMON"/>
</dbReference>
<keyword evidence="3" id="KW-0349">Heme</keyword>
<evidence type="ECO:0000256" key="9">
    <source>
        <dbReference type="ARBA" id="ARBA00023136"/>
    </source>
</evidence>
<feature type="binding site" description="axial binding residue" evidence="12">
    <location>
        <position position="290"/>
    </location>
    <ligand>
        <name>heme b</name>
        <dbReference type="ChEBI" id="CHEBI:60344"/>
        <label>1</label>
    </ligand>
    <ligandPart>
        <name>Fe</name>
        <dbReference type="ChEBI" id="CHEBI:18248"/>
    </ligandPart>
</feature>
<evidence type="ECO:0000256" key="12">
    <source>
        <dbReference type="PIRSR" id="PIRSR037471-1"/>
    </source>
</evidence>
<dbReference type="Gene3D" id="1.20.120.1770">
    <property type="match status" value="1"/>
</dbReference>
<sequence length="420" mass="46031">MNLMKMMMRLVLGLCVVSSVVFTYSSAQTQTCLSYSFSSSRNFTTCRDLPYQNAFLHWTYDRSTGKLEIAYRHGGISSSANRWVEWGINPNNNAVNAMPGTQALVATSQSGNTPSAYTSAISSSANVEGTQLTQGNIMYTVIGLSAARVNDEVIIFATVMLPAGTTSLVHVWQEGPLAGTTPQRHDLTSEHTNSKETLDLVSGVTQAGASGDDLRRKRNVHGVLNAVSWGTMLPIGAIIARYLKVFKSADPAWFYLHIICQTSAYIIGVGGWAYGLKLGHDSVGVEYDTHRALGITIFCLGTLQVFALFLRPNKDHKYRIYWNFYHYLVGYATIIISIVNIFKGFNALENSVGDRYENWKHAYIGVIACLGGIALLLEAFTWIVVLKRKNTEGIPNGVNNNNNNGANGITGVGYESKPRV</sequence>
<evidence type="ECO:0000256" key="7">
    <source>
        <dbReference type="ARBA" id="ARBA00022982"/>
    </source>
</evidence>
<keyword evidence="9 11" id="KW-0472">Membrane</keyword>
<comment type="caution">
    <text evidence="17">The sequence shown here is derived from an EMBL/GenBank/DDBJ whole genome shotgun (WGS) entry which is preliminary data.</text>
</comment>
<feature type="transmembrane region" description="Helical" evidence="13">
    <location>
        <begin position="222"/>
        <end position="240"/>
    </location>
</feature>
<feature type="chain" id="PRO_5042119768" description="Cytochrome b561 and DOMON domain-containing protein" evidence="14">
    <location>
        <begin position="28"/>
        <end position="420"/>
    </location>
</feature>
<keyword evidence="6 14" id="KW-0732">Signal</keyword>
<evidence type="ECO:0000313" key="18">
    <source>
        <dbReference type="Proteomes" id="UP001293593"/>
    </source>
</evidence>
<keyword evidence="4 13" id="KW-0812">Transmembrane</keyword>
<feature type="binding site" description="axial binding residue" evidence="12">
    <location>
        <position position="257"/>
    </location>
    <ligand>
        <name>heme b</name>
        <dbReference type="ChEBI" id="CHEBI:60344"/>
        <label>1</label>
    </ligand>
    <ligandPart>
        <name>Fe</name>
        <dbReference type="ChEBI" id="CHEBI:18248"/>
    </ligandPart>
</feature>
<name>A0AAE1JJY1_9FABA</name>
<evidence type="ECO:0000256" key="2">
    <source>
        <dbReference type="ARBA" id="ARBA00022448"/>
    </source>
</evidence>
<feature type="transmembrane region" description="Helical" evidence="13">
    <location>
        <begin position="322"/>
        <end position="342"/>
    </location>
</feature>
<dbReference type="Pfam" id="PF04526">
    <property type="entry name" value="DUF568"/>
    <property type="match status" value="1"/>
</dbReference>
<feature type="domain" description="Cytochrome b561" evidence="16">
    <location>
        <begin position="181"/>
        <end position="386"/>
    </location>
</feature>
<dbReference type="PANTHER" id="PTHR23130">
    <property type="entry name" value="CYTOCHROME B561 AND DOMON DOMAIN-CONTAINING PROTEIN"/>
    <property type="match status" value="1"/>
</dbReference>
<feature type="binding site" description="axial binding residue" evidence="12">
    <location>
        <position position="326"/>
    </location>
    <ligand>
        <name>heme b</name>
        <dbReference type="ChEBI" id="CHEBI:60344"/>
        <label>1</label>
    </ligand>
    <ligandPart>
        <name>Fe</name>
        <dbReference type="ChEBI" id="CHEBI:18248"/>
    </ligandPart>
</feature>
<reference evidence="17" key="1">
    <citation type="submission" date="2023-10" db="EMBL/GenBank/DDBJ databases">
        <title>Chromosome-level genome of the transformable northern wattle, Acacia crassicarpa.</title>
        <authorList>
            <person name="Massaro I."/>
            <person name="Sinha N.R."/>
            <person name="Poethig S."/>
            <person name="Leichty A.R."/>
        </authorList>
    </citation>
    <scope>NUCLEOTIDE SEQUENCE</scope>
    <source>
        <strain evidence="17">Acra3RX</strain>
        <tissue evidence="17">Leaf</tissue>
    </source>
</reference>
<feature type="transmembrane region" description="Helical" evidence="13">
    <location>
        <begin position="362"/>
        <end position="385"/>
    </location>
</feature>
<keyword evidence="12" id="KW-0408">Iron</keyword>
<comment type="subcellular location">
    <subcellularLocation>
        <location evidence="1">Membrane</location>
        <topology evidence="1">Multi-pass membrane protein</topology>
    </subcellularLocation>
</comment>
<dbReference type="Pfam" id="PF03188">
    <property type="entry name" value="Cytochrom_B561"/>
    <property type="match status" value="1"/>
</dbReference>